<dbReference type="Gene3D" id="2.60.40.10">
    <property type="entry name" value="Immunoglobulins"/>
    <property type="match status" value="1"/>
</dbReference>
<evidence type="ECO:0000259" key="1">
    <source>
        <dbReference type="Pfam" id="PF00149"/>
    </source>
</evidence>
<dbReference type="InterPro" id="IPR004843">
    <property type="entry name" value="Calcineurin-like_PHP"/>
</dbReference>
<dbReference type="Pfam" id="PF16370">
    <property type="entry name" value="MetallophosC"/>
    <property type="match status" value="1"/>
</dbReference>
<dbReference type="InterPro" id="IPR013783">
    <property type="entry name" value="Ig-like_fold"/>
</dbReference>
<name>A0A7X9P3B4_9BACT</name>
<dbReference type="Gene3D" id="3.60.21.10">
    <property type="match status" value="1"/>
</dbReference>
<comment type="caution">
    <text evidence="4">The sequence shown here is derived from an EMBL/GenBank/DDBJ whole genome shotgun (WGS) entry which is preliminary data.</text>
</comment>
<evidence type="ECO:0000313" key="4">
    <source>
        <dbReference type="EMBL" id="NME67844.1"/>
    </source>
</evidence>
<dbReference type="SUPFAM" id="SSF117074">
    <property type="entry name" value="Hypothetical protein PA1324"/>
    <property type="match status" value="1"/>
</dbReference>
<feature type="domain" description="Calcineurin-like phosphoesterase N-terminal" evidence="3">
    <location>
        <begin position="44"/>
        <end position="96"/>
    </location>
</feature>
<dbReference type="RefSeq" id="WP_169656165.1">
    <property type="nucleotide sequence ID" value="NZ_JABANE010000015.1"/>
</dbReference>
<dbReference type="Proteomes" id="UP000576082">
    <property type="component" value="Unassembled WGS sequence"/>
</dbReference>
<dbReference type="InterPro" id="IPR032285">
    <property type="entry name" value="Metallophos_N"/>
</dbReference>
<protein>
    <recommendedName>
        <fullName evidence="6">Metallophosphoesterase</fullName>
    </recommendedName>
</protein>
<reference evidence="4 5" key="1">
    <citation type="submission" date="2020-04" db="EMBL/GenBank/DDBJ databases">
        <title>Flammeovirga sp. SR4, a novel species isolated from seawater.</title>
        <authorList>
            <person name="Wang X."/>
        </authorList>
    </citation>
    <scope>NUCLEOTIDE SEQUENCE [LARGE SCALE GENOMIC DNA]</scope>
    <source>
        <strain evidence="4 5">ATCC 23126</strain>
    </source>
</reference>
<feature type="domain" description="Calcineurin-like phosphoesterase C-terminal" evidence="2">
    <location>
        <begin position="337"/>
        <end position="514"/>
    </location>
</feature>
<dbReference type="PANTHER" id="PTHR43143">
    <property type="entry name" value="METALLOPHOSPHOESTERASE, CALCINEURIN SUPERFAMILY"/>
    <property type="match status" value="1"/>
</dbReference>
<dbReference type="Pfam" id="PF16371">
    <property type="entry name" value="MetallophosN"/>
    <property type="match status" value="1"/>
</dbReference>
<sequence>MRHFFVLLPLLFWLHTEAFSKKLPTKVSGYVFEDINQNGLLDKGEPLVEGVAVSNGLEVVLTNEKGFYELPLQPKQTIFVSKPSGYELRKNSYHTMADFLHFYPEPTSESYAPTVAQNAEVPAQLNFPLRKIEEPKTFTMAMLGDIQARYQHQVNYAHEVAEELYQYPNLKGAVMLGDMGDDNAMIFPALNELFKQFTTTVYPVAGNHDRNYDIEDLTEDFSGFKKYYGPDQYSFNIGDVHFIAINNVTTIKGIQYKDFIPKNRMEWIKNDLATVPKEKLIVFLQHIPLGHMMQESRDELMEVIKDFPHVKSFSGHLHSMTHLYLPYGEDKVLHDVVTGAVCGLWWGGELDLDGIPNGVMGCGSPKGYYLAHFNGTKVNMEYKASGKPKEKQMKIWVYQPLNAKKDPTIHIPEGLTENNFLANIWAGSIHTEAYAQIDGGEWQKLERRDKIVDPTARRIYLRDSLKISNQKSHLGPGYPKNIPSHIWVGEFPEGFEDGSHIIKVKAVDPSGMEFKGHRIFTKGNFDGDYEEVDWYNIH</sequence>
<dbReference type="SUPFAM" id="SSF56300">
    <property type="entry name" value="Metallo-dependent phosphatases"/>
    <property type="match status" value="1"/>
</dbReference>
<evidence type="ECO:0000259" key="2">
    <source>
        <dbReference type="Pfam" id="PF16370"/>
    </source>
</evidence>
<dbReference type="InterPro" id="IPR051918">
    <property type="entry name" value="STPP_CPPED1"/>
</dbReference>
<keyword evidence="5" id="KW-1185">Reference proteome</keyword>
<organism evidence="4 5">
    <name type="scientific">Flammeovirga aprica JL-4</name>
    <dbReference type="NCBI Taxonomy" id="694437"/>
    <lineage>
        <taxon>Bacteria</taxon>
        <taxon>Pseudomonadati</taxon>
        <taxon>Bacteroidota</taxon>
        <taxon>Cytophagia</taxon>
        <taxon>Cytophagales</taxon>
        <taxon>Flammeovirgaceae</taxon>
        <taxon>Flammeovirga</taxon>
    </lineage>
</organism>
<dbReference type="AlphaFoldDB" id="A0A7X9P3B4"/>
<dbReference type="InterPro" id="IPR029052">
    <property type="entry name" value="Metallo-depent_PP-like"/>
</dbReference>
<dbReference type="EMBL" id="JABANE010000015">
    <property type="protein sequence ID" value="NME67844.1"/>
    <property type="molecule type" value="Genomic_DNA"/>
</dbReference>
<dbReference type="GO" id="GO:0016787">
    <property type="term" value="F:hydrolase activity"/>
    <property type="evidence" value="ECO:0007669"/>
    <property type="project" value="InterPro"/>
</dbReference>
<dbReference type="PANTHER" id="PTHR43143:SF6">
    <property type="entry name" value="BLL3016 PROTEIN"/>
    <property type="match status" value="1"/>
</dbReference>
<proteinExistence type="predicted"/>
<feature type="domain" description="Calcineurin-like phosphoesterase" evidence="1">
    <location>
        <begin position="141"/>
        <end position="319"/>
    </location>
</feature>
<accession>A0A7X9P3B4</accession>
<dbReference type="InterPro" id="IPR032288">
    <property type="entry name" value="Metallophos_C"/>
</dbReference>
<evidence type="ECO:0008006" key="6">
    <source>
        <dbReference type="Google" id="ProtNLM"/>
    </source>
</evidence>
<gene>
    <name evidence="4" type="ORF">HHU12_07710</name>
</gene>
<dbReference type="Pfam" id="PF00149">
    <property type="entry name" value="Metallophos"/>
    <property type="match status" value="1"/>
</dbReference>
<evidence type="ECO:0000313" key="5">
    <source>
        <dbReference type="Proteomes" id="UP000576082"/>
    </source>
</evidence>
<evidence type="ECO:0000259" key="3">
    <source>
        <dbReference type="Pfam" id="PF16371"/>
    </source>
</evidence>